<protein>
    <submittedName>
        <fullName evidence="4">Meiosis protein MEI2</fullName>
    </submittedName>
</protein>
<keyword evidence="1" id="KW-0694">RNA-binding</keyword>
<dbReference type="GO" id="GO:0003723">
    <property type="term" value="F:RNA binding"/>
    <property type="evidence" value="ECO:0007669"/>
    <property type="project" value="UniProtKB-UniRule"/>
</dbReference>
<dbReference type="Proteomes" id="UP001150904">
    <property type="component" value="Unassembled WGS sequence"/>
</dbReference>
<dbReference type="OrthoDB" id="417481at2759"/>
<evidence type="ECO:0000259" key="3">
    <source>
        <dbReference type="PROSITE" id="PS50102"/>
    </source>
</evidence>
<feature type="region of interest" description="Disordered" evidence="2">
    <location>
        <begin position="320"/>
        <end position="362"/>
    </location>
</feature>
<feature type="compositionally biased region" description="Polar residues" evidence="2">
    <location>
        <begin position="116"/>
        <end position="128"/>
    </location>
</feature>
<reference evidence="4" key="2">
    <citation type="journal article" date="2023" name="IMA Fungus">
        <title>Comparative genomic study of the Penicillium genus elucidates a diverse pangenome and 15 lateral gene transfer events.</title>
        <authorList>
            <person name="Petersen C."/>
            <person name="Sorensen T."/>
            <person name="Nielsen M.R."/>
            <person name="Sondergaard T.E."/>
            <person name="Sorensen J.L."/>
            <person name="Fitzpatrick D.A."/>
            <person name="Frisvad J.C."/>
            <person name="Nielsen K.L."/>
        </authorList>
    </citation>
    <scope>NUCLEOTIDE SEQUENCE</scope>
    <source>
        <strain evidence="4">IBT 15544</strain>
    </source>
</reference>
<dbReference type="EMBL" id="JAPQKR010000012">
    <property type="protein sequence ID" value="KAJ5204056.1"/>
    <property type="molecule type" value="Genomic_DNA"/>
</dbReference>
<feature type="region of interest" description="Disordered" evidence="2">
    <location>
        <begin position="553"/>
        <end position="572"/>
    </location>
</feature>
<evidence type="ECO:0000313" key="4">
    <source>
        <dbReference type="EMBL" id="KAJ5204056.1"/>
    </source>
</evidence>
<feature type="domain" description="RRM" evidence="3">
    <location>
        <begin position="387"/>
        <end position="485"/>
    </location>
</feature>
<dbReference type="Pfam" id="PF04059">
    <property type="entry name" value="RRM_2"/>
    <property type="match status" value="1"/>
</dbReference>
<evidence type="ECO:0000256" key="1">
    <source>
        <dbReference type="PROSITE-ProRule" id="PRU00176"/>
    </source>
</evidence>
<dbReference type="Gene3D" id="3.30.70.330">
    <property type="match status" value="1"/>
</dbReference>
<dbReference type="PROSITE" id="PS50102">
    <property type="entry name" value="RRM"/>
    <property type="match status" value="1"/>
</dbReference>
<dbReference type="InterPro" id="IPR035979">
    <property type="entry name" value="RBD_domain_sf"/>
</dbReference>
<feature type="region of interest" description="Disordered" evidence="2">
    <location>
        <begin position="1"/>
        <end position="46"/>
    </location>
</feature>
<evidence type="ECO:0000256" key="2">
    <source>
        <dbReference type="SAM" id="MobiDB-lite"/>
    </source>
</evidence>
<name>A0A9W9MMG2_9EURO</name>
<comment type="caution">
    <text evidence="4">The sequence shown here is derived from an EMBL/GenBank/DDBJ whole genome shotgun (WGS) entry which is preliminary data.</text>
</comment>
<dbReference type="InterPro" id="IPR000504">
    <property type="entry name" value="RRM_dom"/>
</dbReference>
<gene>
    <name evidence="4" type="ORF">N7498_004935</name>
</gene>
<dbReference type="SUPFAM" id="SSF54928">
    <property type="entry name" value="RNA-binding domain, RBD"/>
    <property type="match status" value="1"/>
</dbReference>
<feature type="compositionally biased region" description="Low complexity" evidence="2">
    <location>
        <begin position="350"/>
        <end position="359"/>
    </location>
</feature>
<sequence length="602" mass="67436">MTNAQSGGKLPSSGSGPMTSPSSQLAAFSPFQPDLGPQPDSSPLASRALDYRNRDPFREWNLVAQAGQQPPHSGTAMDALIPPGLTGQPMYRTSSDATYGVLSGRSTSPDRHGNLMSPTYSPAQSRTIGRTPASRTHGRRFLVRNVSTDIEGLTDPQEYPSMIGPHMNDLNIKGRFYIGFSDIREAKCFVTKVESKFFGWELIPVSPEVFNRETRVNLPVPLNFDDSVLVTLYCGSRSSVSPANVVNKVKPILDLVGDVHSIQEVHFGHPSRGARLTVHELIARYFNSNNAMNAIRMLNAIRTEDFVMEVIPYHPEMENQAPRHWASSNKSRRYDQPIQPGTPARRVYMSPGGDPDGSPIPIPDRGLVSNVHTIDLGQIHYQQDTRTTIMLRNIPSVMTWMELKRIIDHTSANRYDFMYLRMDFENNQNVGYAFVNFATPMDIHSFVDAREGCTWPGFLRYDDKIAEMSYATVQGKDALVEKFRNSPVILNSADNRPKLFHMDGPFVGHEATFPPVSNFYILSKGVDRTQKNGLYRSGPRTDPHIGSRYYRYPDRAETPQRAMPDRDRGSPIRAPRCVFDLGAASRTALQQWNSTPREPRSG</sequence>
<evidence type="ECO:0000313" key="5">
    <source>
        <dbReference type="Proteomes" id="UP001150904"/>
    </source>
</evidence>
<organism evidence="4 5">
    <name type="scientific">Penicillium cinerascens</name>
    <dbReference type="NCBI Taxonomy" id="70096"/>
    <lineage>
        <taxon>Eukaryota</taxon>
        <taxon>Fungi</taxon>
        <taxon>Dikarya</taxon>
        <taxon>Ascomycota</taxon>
        <taxon>Pezizomycotina</taxon>
        <taxon>Eurotiomycetes</taxon>
        <taxon>Eurotiomycetidae</taxon>
        <taxon>Eurotiales</taxon>
        <taxon>Aspergillaceae</taxon>
        <taxon>Penicillium</taxon>
    </lineage>
</organism>
<reference evidence="4" key="1">
    <citation type="submission" date="2022-12" db="EMBL/GenBank/DDBJ databases">
        <authorList>
            <person name="Petersen C."/>
        </authorList>
    </citation>
    <scope>NUCLEOTIDE SEQUENCE</scope>
    <source>
        <strain evidence="4">IBT 15544</strain>
    </source>
</reference>
<dbReference type="RefSeq" id="XP_058308535.1">
    <property type="nucleotide sequence ID" value="XM_058451997.1"/>
</dbReference>
<feature type="compositionally biased region" description="Basic and acidic residues" evidence="2">
    <location>
        <begin position="553"/>
        <end position="570"/>
    </location>
</feature>
<dbReference type="AlphaFoldDB" id="A0A9W9MMG2"/>
<feature type="compositionally biased region" description="Low complexity" evidence="2">
    <location>
        <begin position="1"/>
        <end position="23"/>
    </location>
</feature>
<keyword evidence="5" id="KW-1185">Reference proteome</keyword>
<dbReference type="InterPro" id="IPR012677">
    <property type="entry name" value="Nucleotide-bd_a/b_plait_sf"/>
</dbReference>
<accession>A0A9W9MMG2</accession>
<dbReference type="InterPro" id="IPR007201">
    <property type="entry name" value="Mei2-like_Rrm_C"/>
</dbReference>
<proteinExistence type="predicted"/>
<dbReference type="GeneID" id="83179298"/>
<feature type="region of interest" description="Disordered" evidence="2">
    <location>
        <begin position="104"/>
        <end position="135"/>
    </location>
</feature>